<dbReference type="Proteomes" id="UP001177023">
    <property type="component" value="Unassembled WGS sequence"/>
</dbReference>
<gene>
    <name evidence="3" type="ORF">MSPICULIGERA_LOCUS19466</name>
</gene>
<accession>A0AA36D571</accession>
<proteinExistence type="predicted"/>
<feature type="region of interest" description="Disordered" evidence="1">
    <location>
        <begin position="37"/>
        <end position="91"/>
    </location>
</feature>
<name>A0AA36D571_9BILA</name>
<dbReference type="InterPro" id="IPR039260">
    <property type="entry name" value="Cpg-3"/>
</dbReference>
<evidence type="ECO:0000313" key="3">
    <source>
        <dbReference type="EMBL" id="CAJ0581302.1"/>
    </source>
</evidence>
<feature type="compositionally biased region" description="Low complexity" evidence="1">
    <location>
        <begin position="167"/>
        <end position="182"/>
    </location>
</feature>
<comment type="caution">
    <text evidence="3">The sequence shown here is derived from an EMBL/GenBank/DDBJ whole genome shotgun (WGS) entry which is preliminary data.</text>
</comment>
<reference evidence="3" key="1">
    <citation type="submission" date="2023-06" db="EMBL/GenBank/DDBJ databases">
        <authorList>
            <person name="Delattre M."/>
        </authorList>
    </citation>
    <scope>NUCLEOTIDE SEQUENCE</scope>
    <source>
        <strain evidence="3">AF72</strain>
    </source>
</reference>
<dbReference type="PANTHER" id="PTHR37973:SF1">
    <property type="entry name" value="DICKKOPF_N DOMAIN-CONTAINING PROTEIN"/>
    <property type="match status" value="1"/>
</dbReference>
<feature type="region of interest" description="Disordered" evidence="1">
    <location>
        <begin position="145"/>
        <end position="193"/>
    </location>
</feature>
<keyword evidence="2" id="KW-0732">Signal</keyword>
<evidence type="ECO:0000313" key="4">
    <source>
        <dbReference type="Proteomes" id="UP001177023"/>
    </source>
</evidence>
<evidence type="ECO:0000256" key="1">
    <source>
        <dbReference type="SAM" id="MobiDB-lite"/>
    </source>
</evidence>
<feature type="signal peptide" evidence="2">
    <location>
        <begin position="1"/>
        <end position="18"/>
    </location>
</feature>
<evidence type="ECO:0000256" key="2">
    <source>
        <dbReference type="SAM" id="SignalP"/>
    </source>
</evidence>
<feature type="compositionally biased region" description="Low complexity" evidence="1">
    <location>
        <begin position="37"/>
        <end position="65"/>
    </location>
</feature>
<dbReference type="AlphaFoldDB" id="A0AA36D571"/>
<dbReference type="PANTHER" id="PTHR37973">
    <property type="entry name" value="CHONDROITIN PROTEOGLYCAN 3"/>
    <property type="match status" value="1"/>
</dbReference>
<feature type="chain" id="PRO_5041213903" evidence="2">
    <location>
        <begin position="19"/>
        <end position="493"/>
    </location>
</feature>
<dbReference type="EMBL" id="CATQJA010002663">
    <property type="protein sequence ID" value="CAJ0581302.1"/>
    <property type="molecule type" value="Genomic_DNA"/>
</dbReference>
<sequence length="493" mass="50410">MNTKLALLLLGSIGMALCRESSGYGLGDAVYGGYSSGESSGEASGYASGESSGQASAYGTSVSGDQGSGSSGESSGQGHNFDDGEGSGLSSGEILQDDLIVGPDGSRIERLFIKEDGSGHSVEGSFDPLDRIIEDVRIHGSNGKDIRRVQLVQPGVGQTRGRGSGESSGEASGSSGESSGQGNDDGEGSGLSSGEILQDDLIVGPDGSHIERLFIKEDGSGHSVEGSFDPLDRIVEDVRIHGSNGKDIRRVQLVQPGVSQTRERDNGESSGEGSGSSGESSGQGNDNDDGEGSGLSSGEILQDDLIVGPDGSRIERLFIKEDGSGHSVEGSFDPLDRIIEDVRIHGSNGKDIRRVQLVQPGVSHTRAARSAPVQEENLTDGSGEDKECVAAAACESAGDCNGGSCVGFFPGKCDCSACITGLPCKDDSACGGLKDSCDTTIKICRCAEAFAKHGFPSLGMAFGELCNVKTCEAGDCLGLPCNKGLCACTPKAN</sequence>
<organism evidence="3 4">
    <name type="scientific">Mesorhabditis spiculigera</name>
    <dbReference type="NCBI Taxonomy" id="96644"/>
    <lineage>
        <taxon>Eukaryota</taxon>
        <taxon>Metazoa</taxon>
        <taxon>Ecdysozoa</taxon>
        <taxon>Nematoda</taxon>
        <taxon>Chromadorea</taxon>
        <taxon>Rhabditida</taxon>
        <taxon>Rhabditina</taxon>
        <taxon>Rhabditomorpha</taxon>
        <taxon>Rhabditoidea</taxon>
        <taxon>Rhabditidae</taxon>
        <taxon>Mesorhabditinae</taxon>
        <taxon>Mesorhabditis</taxon>
    </lineage>
</organism>
<protein>
    <submittedName>
        <fullName evidence="3">Uncharacterized protein</fullName>
    </submittedName>
</protein>
<feature type="region of interest" description="Disordered" evidence="1">
    <location>
        <begin position="246"/>
        <end position="300"/>
    </location>
</feature>
<feature type="non-terminal residue" evidence="3">
    <location>
        <position position="493"/>
    </location>
</feature>
<keyword evidence="4" id="KW-1185">Reference proteome</keyword>